<dbReference type="EMBL" id="MG839015">
    <property type="protein sequence ID" value="AUX82646.1"/>
    <property type="molecule type" value="Genomic_DNA"/>
</dbReference>
<reference evidence="2" key="1">
    <citation type="submission" date="2018-01" db="EMBL/GenBank/DDBJ databases">
        <authorList>
            <person name="Gaut B.S."/>
            <person name="Morton B.R."/>
            <person name="Clegg M.T."/>
            <person name="Duvall M.R."/>
        </authorList>
    </citation>
    <scope>NUCLEOTIDE SEQUENCE [LARGE SCALE GENOMIC DNA]</scope>
</reference>
<evidence type="ECO:0000313" key="1">
    <source>
        <dbReference type="EMBL" id="AUX82646.1"/>
    </source>
</evidence>
<evidence type="ECO:0000313" key="2">
    <source>
        <dbReference type="Proteomes" id="UP000241884"/>
    </source>
</evidence>
<proteinExistence type="predicted"/>
<gene>
    <name evidence="1" type="primary">59</name>
    <name evidence="1" type="ORF">PBI_AUBERGINE_59</name>
</gene>
<sequence>MSNNQLTDTTQPEEAIMTDTTFDFKKFIDEAIANSPVEAKLTRKVYRALRAAGQPVVAVWDSEERVPVKNEREMLEQVFNLDVAWLITENGDWVMLVRGNEWDLISDYTVAVEPDLQSVFDYIEKHGQ</sequence>
<name>A0A2L0HLR9_9CAUD</name>
<protein>
    <submittedName>
        <fullName evidence="1">Uncharacterized protein</fullName>
    </submittedName>
</protein>
<organism evidence="1 2">
    <name type="scientific">Microbacterium phage Aubergine</name>
    <dbReference type="NCBI Taxonomy" id="2079577"/>
    <lineage>
        <taxon>Viruses</taxon>
        <taxon>Duplodnaviria</taxon>
        <taxon>Heunggongvirae</taxon>
        <taxon>Uroviricota</taxon>
        <taxon>Caudoviricetes</taxon>
        <taxon>Ilzatvirus</taxon>
        <taxon>Ilzatvirus ilzat</taxon>
    </lineage>
</organism>
<accession>A0A2L0HLR9</accession>
<dbReference type="Proteomes" id="UP000241884">
    <property type="component" value="Segment"/>
</dbReference>